<feature type="domain" description="At2g23090-like zinc-binding" evidence="2">
    <location>
        <begin position="47"/>
        <end position="83"/>
    </location>
</feature>
<proteinExistence type="predicted"/>
<accession>A0A5A8C1Y7</accession>
<protein>
    <recommendedName>
        <fullName evidence="2">At2g23090-like zinc-binding domain-containing protein</fullName>
    </recommendedName>
</protein>
<sequence length="93" mass="9765">MGKGSNASKNARARKDKAKRDEKVARAAAGGGGKAGIAKRSGVVDNKCALCMQVFMSTVKEGGLKDHVASRHSGKEFAECFPDFEGRTLHGVS</sequence>
<dbReference type="Pfam" id="PF12907">
    <property type="entry name" value="zf-met2"/>
    <property type="match status" value="1"/>
</dbReference>
<organism evidence="3 4">
    <name type="scientific">Cafeteria roenbergensis</name>
    <name type="common">Marine flagellate</name>
    <dbReference type="NCBI Taxonomy" id="33653"/>
    <lineage>
        <taxon>Eukaryota</taxon>
        <taxon>Sar</taxon>
        <taxon>Stramenopiles</taxon>
        <taxon>Bigyra</taxon>
        <taxon>Opalozoa</taxon>
        <taxon>Bicosoecida</taxon>
        <taxon>Cafeteriaceae</taxon>
        <taxon>Cafeteria</taxon>
    </lineage>
</organism>
<evidence type="ECO:0000313" key="4">
    <source>
        <dbReference type="Proteomes" id="UP000324907"/>
    </source>
</evidence>
<feature type="region of interest" description="Disordered" evidence="1">
    <location>
        <begin position="1"/>
        <end position="37"/>
    </location>
</feature>
<dbReference type="InterPro" id="IPR026939">
    <property type="entry name" value="ZNF706/At2g23090_sf"/>
</dbReference>
<name>A0A5A8C1Y7_CAFRO</name>
<reference evidence="3 4" key="1">
    <citation type="submission" date="2019-07" db="EMBL/GenBank/DDBJ databases">
        <title>Genomes of Cafeteria roenbergensis.</title>
        <authorList>
            <person name="Fischer M.G."/>
            <person name="Hackl T."/>
            <person name="Roman M."/>
        </authorList>
    </citation>
    <scope>NUCLEOTIDE SEQUENCE [LARGE SCALE GENOMIC DNA]</scope>
    <source>
        <strain evidence="3 4">RCC970-E3</strain>
    </source>
</reference>
<evidence type="ECO:0000259" key="2">
    <source>
        <dbReference type="Pfam" id="PF12907"/>
    </source>
</evidence>
<dbReference type="EMBL" id="VLTL01000302">
    <property type="protein sequence ID" value="KAA0146637.1"/>
    <property type="molecule type" value="Genomic_DNA"/>
</dbReference>
<dbReference type="Proteomes" id="UP000324907">
    <property type="component" value="Unassembled WGS sequence"/>
</dbReference>
<comment type="caution">
    <text evidence="3">The sequence shown here is derived from an EMBL/GenBank/DDBJ whole genome shotgun (WGS) entry which is preliminary data.</text>
</comment>
<dbReference type="InterPro" id="IPR039438">
    <property type="entry name" value="At2g23090-like_Znf"/>
</dbReference>
<evidence type="ECO:0000313" key="3">
    <source>
        <dbReference type="EMBL" id="KAA0146637.1"/>
    </source>
</evidence>
<gene>
    <name evidence="3" type="ORF">FNF28_07650</name>
</gene>
<dbReference type="AlphaFoldDB" id="A0A5A8C1Y7"/>
<dbReference type="SUPFAM" id="SSF118359">
    <property type="entry name" value="Expressed protein At2g23090/F21P24.15"/>
    <property type="match status" value="1"/>
</dbReference>
<dbReference type="Gene3D" id="4.10.1050.10">
    <property type="entry name" value="At2g23090-like"/>
    <property type="match status" value="1"/>
</dbReference>
<evidence type="ECO:0000256" key="1">
    <source>
        <dbReference type="SAM" id="MobiDB-lite"/>
    </source>
</evidence>